<evidence type="ECO:0000313" key="3">
    <source>
        <dbReference type="Proteomes" id="UP001603418"/>
    </source>
</evidence>
<feature type="region of interest" description="Disordered" evidence="1">
    <location>
        <begin position="187"/>
        <end position="216"/>
    </location>
</feature>
<dbReference type="RefSeq" id="WP_030795131.1">
    <property type="nucleotide sequence ID" value="NZ_JBFACJ010000040.1"/>
</dbReference>
<keyword evidence="3" id="KW-1185">Reference proteome</keyword>
<name>A0ABW6Z7T1_9ACTN</name>
<proteinExistence type="predicted"/>
<organism evidence="2 3">
    <name type="scientific">Streptomyces eurythermus</name>
    <dbReference type="NCBI Taxonomy" id="42237"/>
    <lineage>
        <taxon>Bacteria</taxon>
        <taxon>Bacillati</taxon>
        <taxon>Actinomycetota</taxon>
        <taxon>Actinomycetes</taxon>
        <taxon>Kitasatosporales</taxon>
        <taxon>Streptomycetaceae</taxon>
        <taxon>Streptomyces</taxon>
    </lineage>
</organism>
<evidence type="ECO:0000313" key="2">
    <source>
        <dbReference type="EMBL" id="MFF9886449.1"/>
    </source>
</evidence>
<comment type="caution">
    <text evidence="2">The sequence shown here is derived from an EMBL/GenBank/DDBJ whole genome shotgun (WGS) entry which is preliminary data.</text>
</comment>
<dbReference type="Proteomes" id="UP001603418">
    <property type="component" value="Unassembled WGS sequence"/>
</dbReference>
<evidence type="ECO:0000256" key="1">
    <source>
        <dbReference type="SAM" id="MobiDB-lite"/>
    </source>
</evidence>
<protein>
    <submittedName>
        <fullName evidence="2">Uncharacterized protein</fullName>
    </submittedName>
</protein>
<sequence>MKHAEPDFHVLDYVTITKDPRTGLVLALGGADQAAGILQRAGFLDAPGPRGTYHRLPHHLPVQEQRRRAMAASHALLAAGYSVHLDPFLNDLAVSDGDRETALRYLVQLSQRAGDTSDAQEQAALLTEIAGPGEGLLPLIRQAVAVLCVGSFAGGADPQPVAQLMNTADALSRAADQILRLRNQIARTPAPPDSAVKTPSPAPRLPTMPVDHRRIP</sequence>
<reference evidence="2 3" key="1">
    <citation type="submission" date="2024-10" db="EMBL/GenBank/DDBJ databases">
        <title>The Natural Products Discovery Center: Release of the First 8490 Sequenced Strains for Exploring Actinobacteria Biosynthetic Diversity.</title>
        <authorList>
            <person name="Kalkreuter E."/>
            <person name="Kautsar S.A."/>
            <person name="Yang D."/>
            <person name="Bader C.D."/>
            <person name="Teijaro C.N."/>
            <person name="Fluegel L."/>
            <person name="Davis C.M."/>
            <person name="Simpson J.R."/>
            <person name="Lauterbach L."/>
            <person name="Steele A.D."/>
            <person name="Gui C."/>
            <person name="Meng S."/>
            <person name="Li G."/>
            <person name="Viehrig K."/>
            <person name="Ye F."/>
            <person name="Su P."/>
            <person name="Kiefer A.F."/>
            <person name="Nichols A."/>
            <person name="Cepeda A.J."/>
            <person name="Yan W."/>
            <person name="Fan B."/>
            <person name="Jiang Y."/>
            <person name="Adhikari A."/>
            <person name="Zheng C.-J."/>
            <person name="Schuster L."/>
            <person name="Cowan T.M."/>
            <person name="Smanski M.J."/>
            <person name="Chevrette M.G."/>
            <person name="De Carvalho L.P.S."/>
            <person name="Shen B."/>
        </authorList>
    </citation>
    <scope>NUCLEOTIDE SEQUENCE [LARGE SCALE GENOMIC DNA]</scope>
    <source>
        <strain evidence="2 3">NPDC013366</strain>
    </source>
</reference>
<gene>
    <name evidence="2" type="ORF">ACF1HC_33390</name>
</gene>
<dbReference type="EMBL" id="JBICBM010000020">
    <property type="protein sequence ID" value="MFF9886449.1"/>
    <property type="molecule type" value="Genomic_DNA"/>
</dbReference>
<accession>A0ABW6Z7T1</accession>